<dbReference type="RefSeq" id="XP_027346544.1">
    <property type="nucleotide sequence ID" value="XM_027490743.1"/>
</dbReference>
<dbReference type="Pfam" id="PF03195">
    <property type="entry name" value="LOB"/>
    <property type="match status" value="1"/>
</dbReference>
<keyword evidence="4" id="KW-1185">Reference proteome</keyword>
<sequence>MTTRSTPCGACKSLRRKCVAECLFAPHFPVENRQQFECMHHVFGSGHVASILKRVPEEARENIIKTLVYQAEARVRDPVHGCIALITEFENKLHQLQTDLEKAKKELSSYVSPHVMEAFLLNPTSILMPHSYPPVFTYSGHEMAPPFLILDPQRQDQEMKFNAVYKVVGVGGSVDTSQMQQQQGEHRVPHATHNDSGAQQQLLDQSNSKP</sequence>
<evidence type="ECO:0000256" key="2">
    <source>
        <dbReference type="SAM" id="MobiDB-lite"/>
    </source>
</evidence>
<accession>A0A8B8KVI8</accession>
<evidence type="ECO:0000256" key="1">
    <source>
        <dbReference type="ARBA" id="ARBA00005474"/>
    </source>
</evidence>
<name>A0A8B8KVI8_ABRPR</name>
<dbReference type="GeneID" id="113858216"/>
<dbReference type="PROSITE" id="PS50891">
    <property type="entry name" value="LOB"/>
    <property type="match status" value="1"/>
</dbReference>
<dbReference type="AlphaFoldDB" id="A0A8B8KVI8"/>
<comment type="similarity">
    <text evidence="1">Belongs to the LOB domain-containing protein family.</text>
</comment>
<dbReference type="KEGG" id="aprc:113858216"/>
<dbReference type="Proteomes" id="UP000694853">
    <property type="component" value="Unplaced"/>
</dbReference>
<evidence type="ECO:0000313" key="4">
    <source>
        <dbReference type="Proteomes" id="UP000694853"/>
    </source>
</evidence>
<organism evidence="4 5">
    <name type="scientific">Abrus precatorius</name>
    <name type="common">Indian licorice</name>
    <name type="synonym">Glycine abrus</name>
    <dbReference type="NCBI Taxonomy" id="3816"/>
    <lineage>
        <taxon>Eukaryota</taxon>
        <taxon>Viridiplantae</taxon>
        <taxon>Streptophyta</taxon>
        <taxon>Embryophyta</taxon>
        <taxon>Tracheophyta</taxon>
        <taxon>Spermatophyta</taxon>
        <taxon>Magnoliopsida</taxon>
        <taxon>eudicotyledons</taxon>
        <taxon>Gunneridae</taxon>
        <taxon>Pentapetalae</taxon>
        <taxon>rosids</taxon>
        <taxon>fabids</taxon>
        <taxon>Fabales</taxon>
        <taxon>Fabaceae</taxon>
        <taxon>Papilionoideae</taxon>
        <taxon>50 kb inversion clade</taxon>
        <taxon>NPAAA clade</taxon>
        <taxon>indigoferoid/millettioid clade</taxon>
        <taxon>Abreae</taxon>
        <taxon>Abrus</taxon>
    </lineage>
</organism>
<proteinExistence type="inferred from homology"/>
<dbReference type="InterPro" id="IPR004883">
    <property type="entry name" value="LOB"/>
</dbReference>
<protein>
    <submittedName>
        <fullName evidence="5">LOB domain-containing protein 25-like</fullName>
    </submittedName>
</protein>
<feature type="domain" description="LOB" evidence="3">
    <location>
        <begin position="6"/>
        <end position="107"/>
    </location>
</feature>
<gene>
    <name evidence="5" type="primary">LOC113858216</name>
</gene>
<reference evidence="4" key="1">
    <citation type="journal article" date="2019" name="Toxins">
        <title>Detection of Abrin-Like and Prepropulchellin-Like Toxin Genes and Transcripts Using Whole Genome Sequencing and Full-Length Transcript Sequencing of Abrus precatorius.</title>
        <authorList>
            <person name="Hovde B.T."/>
            <person name="Daligault H.E."/>
            <person name="Hanschen E.R."/>
            <person name="Kunde Y.A."/>
            <person name="Johnson M.B."/>
            <person name="Starkenburg S.R."/>
            <person name="Johnson S.L."/>
        </authorList>
    </citation>
    <scope>NUCLEOTIDE SEQUENCE [LARGE SCALE GENOMIC DNA]</scope>
</reference>
<evidence type="ECO:0000259" key="3">
    <source>
        <dbReference type="PROSITE" id="PS50891"/>
    </source>
</evidence>
<evidence type="ECO:0000313" key="5">
    <source>
        <dbReference type="RefSeq" id="XP_027346544.1"/>
    </source>
</evidence>
<feature type="compositionally biased region" description="Polar residues" evidence="2">
    <location>
        <begin position="194"/>
        <end position="210"/>
    </location>
</feature>
<dbReference type="PANTHER" id="PTHR31301:SF68">
    <property type="entry name" value="LOB DOMAIN-CONTAINING PROTEIN 32-RELATED"/>
    <property type="match status" value="1"/>
</dbReference>
<feature type="region of interest" description="Disordered" evidence="2">
    <location>
        <begin position="176"/>
        <end position="210"/>
    </location>
</feature>
<dbReference type="PANTHER" id="PTHR31301">
    <property type="entry name" value="LOB DOMAIN-CONTAINING PROTEIN 4-RELATED"/>
    <property type="match status" value="1"/>
</dbReference>
<dbReference type="OrthoDB" id="1377482at2759"/>
<reference evidence="5" key="2">
    <citation type="submission" date="2025-08" db="UniProtKB">
        <authorList>
            <consortium name="RefSeq"/>
        </authorList>
    </citation>
    <scope>IDENTIFICATION</scope>
    <source>
        <tissue evidence="5">Young leaves</tissue>
    </source>
</reference>